<evidence type="ECO:0000313" key="1">
    <source>
        <dbReference type="EMBL" id="RPA80537.1"/>
    </source>
</evidence>
<protein>
    <submittedName>
        <fullName evidence="1">Uncharacterized protein</fullName>
    </submittedName>
</protein>
<gene>
    <name evidence="1" type="ORF">BJ508DRAFT_347085</name>
</gene>
<organism evidence="1 2">
    <name type="scientific">Ascobolus immersus RN42</name>
    <dbReference type="NCBI Taxonomy" id="1160509"/>
    <lineage>
        <taxon>Eukaryota</taxon>
        <taxon>Fungi</taxon>
        <taxon>Dikarya</taxon>
        <taxon>Ascomycota</taxon>
        <taxon>Pezizomycotina</taxon>
        <taxon>Pezizomycetes</taxon>
        <taxon>Pezizales</taxon>
        <taxon>Ascobolaceae</taxon>
        <taxon>Ascobolus</taxon>
    </lineage>
</organism>
<dbReference type="EMBL" id="ML119687">
    <property type="protein sequence ID" value="RPA80537.1"/>
    <property type="molecule type" value="Genomic_DNA"/>
</dbReference>
<keyword evidence="2" id="KW-1185">Reference proteome</keyword>
<name>A0A3N4I4Z9_ASCIM</name>
<dbReference type="Proteomes" id="UP000275078">
    <property type="component" value="Unassembled WGS sequence"/>
</dbReference>
<dbReference type="AlphaFoldDB" id="A0A3N4I4Z9"/>
<evidence type="ECO:0000313" key="2">
    <source>
        <dbReference type="Proteomes" id="UP000275078"/>
    </source>
</evidence>
<proteinExistence type="predicted"/>
<sequence length="226" mass="25927">MSSSHANTPFDATYSTLHKALEDYDTFFFSTEPLMRLMEEPITQSILKSYKAYRKVVTDIIPDVAASFPAVFNFIENPHRPESRTPKQIDLVAKEALLFLAHVEANYFIPQARNTRIWTEMSTDELHDHVFALSEPLAQKGEAEEKLMQEELWAALMIYLGKGYQERPTMLSFQAMMIVRDGDLASLREEIRGFLVARMAYLIARGDKVKPEMLEKFRAGWGQLLG</sequence>
<accession>A0A3N4I4Z9</accession>
<reference evidence="1 2" key="1">
    <citation type="journal article" date="2018" name="Nat. Ecol. Evol.">
        <title>Pezizomycetes genomes reveal the molecular basis of ectomycorrhizal truffle lifestyle.</title>
        <authorList>
            <person name="Murat C."/>
            <person name="Payen T."/>
            <person name="Noel B."/>
            <person name="Kuo A."/>
            <person name="Morin E."/>
            <person name="Chen J."/>
            <person name="Kohler A."/>
            <person name="Krizsan K."/>
            <person name="Balestrini R."/>
            <person name="Da Silva C."/>
            <person name="Montanini B."/>
            <person name="Hainaut M."/>
            <person name="Levati E."/>
            <person name="Barry K.W."/>
            <person name="Belfiori B."/>
            <person name="Cichocki N."/>
            <person name="Clum A."/>
            <person name="Dockter R.B."/>
            <person name="Fauchery L."/>
            <person name="Guy J."/>
            <person name="Iotti M."/>
            <person name="Le Tacon F."/>
            <person name="Lindquist E.A."/>
            <person name="Lipzen A."/>
            <person name="Malagnac F."/>
            <person name="Mello A."/>
            <person name="Molinier V."/>
            <person name="Miyauchi S."/>
            <person name="Poulain J."/>
            <person name="Riccioni C."/>
            <person name="Rubini A."/>
            <person name="Sitrit Y."/>
            <person name="Splivallo R."/>
            <person name="Traeger S."/>
            <person name="Wang M."/>
            <person name="Zifcakova L."/>
            <person name="Wipf D."/>
            <person name="Zambonelli A."/>
            <person name="Paolocci F."/>
            <person name="Nowrousian M."/>
            <person name="Ottonello S."/>
            <person name="Baldrian P."/>
            <person name="Spatafora J.W."/>
            <person name="Henrissat B."/>
            <person name="Nagy L.G."/>
            <person name="Aury J.M."/>
            <person name="Wincker P."/>
            <person name="Grigoriev I.V."/>
            <person name="Bonfante P."/>
            <person name="Martin F.M."/>
        </authorList>
    </citation>
    <scope>NUCLEOTIDE SEQUENCE [LARGE SCALE GENOMIC DNA]</scope>
    <source>
        <strain evidence="1 2">RN42</strain>
    </source>
</reference>